<gene>
    <name evidence="1" type="ORF">PENARI_c001G08425</name>
</gene>
<evidence type="ECO:0000313" key="2">
    <source>
        <dbReference type="Proteomes" id="UP000177622"/>
    </source>
</evidence>
<organism evidence="1 2">
    <name type="scientific">Penicillium arizonense</name>
    <dbReference type="NCBI Taxonomy" id="1835702"/>
    <lineage>
        <taxon>Eukaryota</taxon>
        <taxon>Fungi</taxon>
        <taxon>Dikarya</taxon>
        <taxon>Ascomycota</taxon>
        <taxon>Pezizomycotina</taxon>
        <taxon>Eurotiomycetes</taxon>
        <taxon>Eurotiomycetidae</taxon>
        <taxon>Eurotiales</taxon>
        <taxon>Aspergillaceae</taxon>
        <taxon>Penicillium</taxon>
    </lineage>
</organism>
<sequence length="58" mass="6690">MALREALHWDLVGKLEVKKWEGAGDVGQSPNRHSVYSEVCDKQYKFSAYKRLMYGLSI</sequence>
<keyword evidence="2" id="KW-1185">Reference proteome</keyword>
<dbReference type="AlphaFoldDB" id="A0A1F5LZH4"/>
<accession>A0A1F5LZH4</accession>
<dbReference type="RefSeq" id="XP_022493764.1">
    <property type="nucleotide sequence ID" value="XM_022626795.1"/>
</dbReference>
<reference evidence="1 2" key="1">
    <citation type="journal article" date="2016" name="Sci. Rep.">
        <title>Penicillium arizonense, a new, genome sequenced fungal species, reveals a high chemical diversity in secreted metabolites.</title>
        <authorList>
            <person name="Grijseels S."/>
            <person name="Nielsen J.C."/>
            <person name="Randelovic M."/>
            <person name="Nielsen J."/>
            <person name="Nielsen K.F."/>
            <person name="Workman M."/>
            <person name="Frisvad J.C."/>
        </authorList>
    </citation>
    <scope>NUCLEOTIDE SEQUENCE [LARGE SCALE GENOMIC DNA]</scope>
    <source>
        <strain evidence="1 2">CBS 141311</strain>
    </source>
</reference>
<dbReference type="GeneID" id="34571529"/>
<dbReference type="Proteomes" id="UP000177622">
    <property type="component" value="Unassembled WGS sequence"/>
</dbReference>
<comment type="caution">
    <text evidence="1">The sequence shown here is derived from an EMBL/GenBank/DDBJ whole genome shotgun (WGS) entry which is preliminary data.</text>
</comment>
<protein>
    <submittedName>
        <fullName evidence="1">Uncharacterized protein</fullName>
    </submittedName>
</protein>
<evidence type="ECO:0000313" key="1">
    <source>
        <dbReference type="EMBL" id="OGE58341.1"/>
    </source>
</evidence>
<name>A0A1F5LZH4_PENAI</name>
<proteinExistence type="predicted"/>
<dbReference type="EMBL" id="LXJU01000001">
    <property type="protein sequence ID" value="OGE58341.1"/>
    <property type="molecule type" value="Genomic_DNA"/>
</dbReference>